<keyword evidence="3" id="KW-0804">Transcription</keyword>
<evidence type="ECO:0000256" key="2">
    <source>
        <dbReference type="ARBA" id="ARBA00023125"/>
    </source>
</evidence>
<dbReference type="AlphaFoldDB" id="A0A1I0JJ03"/>
<accession>A0A1I0JJ03</accession>
<gene>
    <name evidence="5" type="ORF">SAMN05216313_1315</name>
</gene>
<dbReference type="InterPro" id="IPR009057">
    <property type="entry name" value="Homeodomain-like_sf"/>
</dbReference>
<dbReference type="PRINTS" id="PR00032">
    <property type="entry name" value="HTHARAC"/>
</dbReference>
<dbReference type="SUPFAM" id="SSF46689">
    <property type="entry name" value="Homeodomain-like"/>
    <property type="match status" value="2"/>
</dbReference>
<evidence type="ECO:0000313" key="5">
    <source>
        <dbReference type="EMBL" id="SEU10326.1"/>
    </source>
</evidence>
<organism evidence="5 6">
    <name type="scientific">Enterocloster lavalensis</name>
    <dbReference type="NCBI Taxonomy" id="460384"/>
    <lineage>
        <taxon>Bacteria</taxon>
        <taxon>Bacillati</taxon>
        <taxon>Bacillota</taxon>
        <taxon>Clostridia</taxon>
        <taxon>Lachnospirales</taxon>
        <taxon>Lachnospiraceae</taxon>
        <taxon>Enterocloster</taxon>
    </lineage>
</organism>
<reference evidence="6" key="1">
    <citation type="submission" date="2016-10" db="EMBL/GenBank/DDBJ databases">
        <authorList>
            <person name="Varghese N."/>
            <person name="Submissions S."/>
        </authorList>
    </citation>
    <scope>NUCLEOTIDE SEQUENCE [LARGE SCALE GENOMIC DNA]</scope>
    <source>
        <strain evidence="6">NLAE-zl-G277</strain>
    </source>
</reference>
<dbReference type="GO" id="GO:0003700">
    <property type="term" value="F:DNA-binding transcription factor activity"/>
    <property type="evidence" value="ECO:0007669"/>
    <property type="project" value="InterPro"/>
</dbReference>
<keyword evidence="6" id="KW-1185">Reference proteome</keyword>
<dbReference type="Gene3D" id="1.10.10.60">
    <property type="entry name" value="Homeodomain-like"/>
    <property type="match status" value="2"/>
</dbReference>
<proteinExistence type="predicted"/>
<name>A0A1I0JJ03_9FIRM</name>
<dbReference type="PROSITE" id="PS00041">
    <property type="entry name" value="HTH_ARAC_FAMILY_1"/>
    <property type="match status" value="1"/>
</dbReference>
<dbReference type="InterPro" id="IPR018060">
    <property type="entry name" value="HTH_AraC"/>
</dbReference>
<dbReference type="PROSITE" id="PS01124">
    <property type="entry name" value="HTH_ARAC_FAMILY_2"/>
    <property type="match status" value="1"/>
</dbReference>
<dbReference type="PANTHER" id="PTHR43280">
    <property type="entry name" value="ARAC-FAMILY TRANSCRIPTIONAL REGULATOR"/>
    <property type="match status" value="1"/>
</dbReference>
<dbReference type="InterPro" id="IPR018062">
    <property type="entry name" value="HTH_AraC-typ_CS"/>
</dbReference>
<dbReference type="Proteomes" id="UP000198508">
    <property type="component" value="Unassembled WGS sequence"/>
</dbReference>
<keyword evidence="2" id="KW-0238">DNA-binding</keyword>
<dbReference type="EMBL" id="FOIM01000031">
    <property type="protein sequence ID" value="SEU10326.1"/>
    <property type="molecule type" value="Genomic_DNA"/>
</dbReference>
<dbReference type="SMART" id="SM00342">
    <property type="entry name" value="HTH_ARAC"/>
    <property type="match status" value="1"/>
</dbReference>
<dbReference type="InterPro" id="IPR020449">
    <property type="entry name" value="Tscrpt_reg_AraC-type_HTH"/>
</dbReference>
<protein>
    <submittedName>
        <fullName evidence="5">Helix-turn-helix domain-containing protein</fullName>
    </submittedName>
</protein>
<evidence type="ECO:0000256" key="1">
    <source>
        <dbReference type="ARBA" id="ARBA00023015"/>
    </source>
</evidence>
<sequence length="411" mass="46597">MLEAHERAGLAGQFIEALLQVPVLCCRAGAGELEAGIKRFLPDFMTNSFPFFLSREMMESLEPSVIYHMTDFAGLNFQMFLYGEGEGEPAPSASLYALVAGPYLAVKPDEPFCERVLQENGQSLSLMVPFRQFCLGLPIVSTSVMIGAMRTAVKAVTGEDGDILYRHYEPREKAGQPPLYQGGGEEAVMELLEERYRYEKLMLQEVRQGNTDRALDYFRQFSRASRSIVRTEDPIRTSKNLGFSLNTMLRKSAELAGIHPVYLDIISSNFALLIENAYRMEEVEDIKFHMIGAYCRFVRTERLDQYSPLVRRAVTYIRLHLAEPLTLRQIAEGIRVSPSYLSRTFNREMGESVSNYIAGARVEKAAELLKFTGLPVQNIAAYVGFANLNYFSRCFRLHKGMTPTQYRNRKS</sequence>
<evidence type="ECO:0000259" key="4">
    <source>
        <dbReference type="PROSITE" id="PS01124"/>
    </source>
</evidence>
<evidence type="ECO:0000256" key="3">
    <source>
        <dbReference type="ARBA" id="ARBA00023163"/>
    </source>
</evidence>
<dbReference type="GO" id="GO:0043565">
    <property type="term" value="F:sequence-specific DNA binding"/>
    <property type="evidence" value="ECO:0007669"/>
    <property type="project" value="InterPro"/>
</dbReference>
<evidence type="ECO:0000313" key="6">
    <source>
        <dbReference type="Proteomes" id="UP000198508"/>
    </source>
</evidence>
<keyword evidence="1" id="KW-0805">Transcription regulation</keyword>
<feature type="domain" description="HTH araC/xylS-type" evidence="4">
    <location>
        <begin position="311"/>
        <end position="409"/>
    </location>
</feature>
<dbReference type="Pfam" id="PF12833">
    <property type="entry name" value="HTH_18"/>
    <property type="match status" value="1"/>
</dbReference>
<dbReference type="PANTHER" id="PTHR43280:SF10">
    <property type="entry name" value="REGULATORY PROTEIN POCR"/>
    <property type="match status" value="1"/>
</dbReference>
<dbReference type="STRING" id="460384.SAMN05216313_1315"/>